<evidence type="ECO:0000313" key="4">
    <source>
        <dbReference type="Ensembl" id="ENSJJAP00000019726.1"/>
    </source>
</evidence>
<keyword evidence="2 3" id="KW-0416">Keratin</keyword>
<reference evidence="4" key="1">
    <citation type="submission" date="2025-08" db="UniProtKB">
        <authorList>
            <consortium name="Ensembl"/>
        </authorList>
    </citation>
    <scope>IDENTIFICATION</scope>
</reference>
<proteinExistence type="inferred from homology"/>
<dbReference type="GO" id="GO:0005829">
    <property type="term" value="C:cytosol"/>
    <property type="evidence" value="ECO:0007669"/>
    <property type="project" value="UniProtKB-ARBA"/>
</dbReference>
<reference evidence="4" key="2">
    <citation type="submission" date="2025-09" db="UniProtKB">
        <authorList>
            <consortium name="Ensembl"/>
        </authorList>
    </citation>
    <scope>IDENTIFICATION</scope>
</reference>
<dbReference type="GeneTree" id="ENSGT00940000162109"/>
<dbReference type="InterPro" id="IPR007951">
    <property type="entry name" value="KRTAP_PMG"/>
</dbReference>
<comment type="subunit">
    <text evidence="3">Interacts with hair keratins.</text>
</comment>
<evidence type="ECO:0000313" key="5">
    <source>
        <dbReference type="Proteomes" id="UP000694385"/>
    </source>
</evidence>
<dbReference type="Ensembl" id="ENSJJAT00000026263.1">
    <property type="protein sequence ID" value="ENSJJAP00000019726.1"/>
    <property type="gene ID" value="ENSJJAG00000020612.1"/>
</dbReference>
<name>A0A8C5P3N3_JACJA</name>
<organism evidence="4 5">
    <name type="scientific">Jaculus jaculus</name>
    <name type="common">Lesser Egyptian jerboa</name>
    <dbReference type="NCBI Taxonomy" id="51337"/>
    <lineage>
        <taxon>Eukaryota</taxon>
        <taxon>Metazoa</taxon>
        <taxon>Chordata</taxon>
        <taxon>Craniata</taxon>
        <taxon>Vertebrata</taxon>
        <taxon>Euteleostomi</taxon>
        <taxon>Mammalia</taxon>
        <taxon>Eutheria</taxon>
        <taxon>Euarchontoglires</taxon>
        <taxon>Glires</taxon>
        <taxon>Rodentia</taxon>
        <taxon>Myomorpha</taxon>
        <taxon>Dipodoidea</taxon>
        <taxon>Dipodidae</taxon>
        <taxon>Dipodinae</taxon>
        <taxon>Jaculus</taxon>
    </lineage>
</organism>
<dbReference type="Proteomes" id="UP000694385">
    <property type="component" value="Unassembled WGS sequence"/>
</dbReference>
<dbReference type="GO" id="GO:0045095">
    <property type="term" value="C:keratin filament"/>
    <property type="evidence" value="ECO:0007669"/>
    <property type="project" value="UniProtKB-UniRule"/>
</dbReference>
<keyword evidence="5" id="KW-1185">Reference proteome</keyword>
<protein>
    <recommendedName>
        <fullName evidence="3">Keratin-associated protein</fullName>
    </recommendedName>
</protein>
<accession>A0A8C5P3N3</accession>
<dbReference type="OMA" id="QHPGISC"/>
<dbReference type="Pfam" id="PF05287">
    <property type="entry name" value="PMG"/>
    <property type="match status" value="1"/>
</dbReference>
<evidence type="ECO:0000256" key="1">
    <source>
        <dbReference type="ARBA" id="ARBA00003327"/>
    </source>
</evidence>
<comment type="similarity">
    <text evidence="3">Belongs to the PMG family.</text>
</comment>
<evidence type="ECO:0000256" key="3">
    <source>
        <dbReference type="RuleBase" id="RU369044"/>
    </source>
</evidence>
<comment type="function">
    <text evidence="1 3">In the hair cortex, hair keratin intermediate filaments are embedded in an interfilamentous matrix, consisting of hair keratin-associated proteins (KRTAP), which are essential for the formation of a rigid and resistant hair shaft through their extensive disulfide bond cross-linking with abundant cysteine residues of hair keratins. The matrix proteins include the high-sulfur and high-glycine-tyrosine keratins.</text>
</comment>
<dbReference type="AlphaFoldDB" id="A0A8C5P3N3"/>
<sequence>MSYSCCSGNFSSRCYGGCFSYPSSCCGSFYPSNLVRSTHIYSPRTCHLGSSFRGGCQEIHLQPKRCQTPAVHSPCQRSRHHPTVSRSCSLCQTAYAGSGVYGPGSCRSLGYGSRNFCSSSCGSRGFTPLRCGIQGCPSTICGSRYCHPTYVASGNLQSSCYPTCGSAFWRQTC</sequence>
<evidence type="ECO:0000256" key="2">
    <source>
        <dbReference type="ARBA" id="ARBA00022744"/>
    </source>
</evidence>